<dbReference type="GO" id="GO:0005886">
    <property type="term" value="C:plasma membrane"/>
    <property type="evidence" value="ECO:0007669"/>
    <property type="project" value="UniProtKB-SubCell"/>
</dbReference>
<feature type="transmembrane region" description="Helical" evidence="8">
    <location>
        <begin position="161"/>
        <end position="184"/>
    </location>
</feature>
<protein>
    <recommendedName>
        <fullName evidence="10">Exosortase family protein XrtG</fullName>
    </recommendedName>
</protein>
<organism evidence="9">
    <name type="scientific">marine sediment metagenome</name>
    <dbReference type="NCBI Taxonomy" id="412755"/>
    <lineage>
        <taxon>unclassified sequences</taxon>
        <taxon>metagenomes</taxon>
        <taxon>ecological metagenomes</taxon>
    </lineage>
</organism>
<evidence type="ECO:0000313" key="9">
    <source>
        <dbReference type="EMBL" id="KKN12192.1"/>
    </source>
</evidence>
<comment type="caution">
    <text evidence="9">The sequence shown here is derived from an EMBL/GenBank/DDBJ whole genome shotgun (WGS) entry which is preliminary data.</text>
</comment>
<reference evidence="9" key="1">
    <citation type="journal article" date="2015" name="Nature">
        <title>Complex archaea that bridge the gap between prokaryotes and eukaryotes.</title>
        <authorList>
            <person name="Spang A."/>
            <person name="Saw J.H."/>
            <person name="Jorgensen S.L."/>
            <person name="Zaremba-Niedzwiedzka K."/>
            <person name="Martijn J."/>
            <person name="Lind A.E."/>
            <person name="van Eijk R."/>
            <person name="Schleper C."/>
            <person name="Guy L."/>
            <person name="Ettema T.J."/>
        </authorList>
    </citation>
    <scope>NUCLEOTIDE SEQUENCE</scope>
</reference>
<evidence type="ECO:0000256" key="5">
    <source>
        <dbReference type="ARBA" id="ARBA00022801"/>
    </source>
</evidence>
<dbReference type="GO" id="GO:0006508">
    <property type="term" value="P:proteolysis"/>
    <property type="evidence" value="ECO:0007669"/>
    <property type="project" value="UniProtKB-KW"/>
</dbReference>
<keyword evidence="5" id="KW-0378">Hydrolase</keyword>
<keyword evidence="6 8" id="KW-1133">Transmembrane helix</keyword>
<gene>
    <name evidence="9" type="ORF">LCGC14_1018970</name>
</gene>
<keyword evidence="3" id="KW-0645">Protease</keyword>
<dbReference type="InterPro" id="IPR019127">
    <property type="entry name" value="Exosortase"/>
</dbReference>
<name>A0A0F9NJM8_9ZZZZ</name>
<evidence type="ECO:0000256" key="2">
    <source>
        <dbReference type="ARBA" id="ARBA00022475"/>
    </source>
</evidence>
<sequence length="202" mass="22795">MNSVLQVLGILIILGIYVSGVIYFRKQRAWLTYYLFAAFGLVLILVLGLQLTGLEKYLEYGQMTLVRYLSQPFGIGIAALSPTTIQVNDAVGWVVLTMGIESSALIEGSILIALVSFYPAYSMSKKVRFLLIGLFVTFVANIIRIFIIVSMTHFMGRDTIFISHAIVGRLFFFLCIIILFWYIFTRPTIEEVSEIIRGENIV</sequence>
<dbReference type="AlphaFoldDB" id="A0A0F9NJM8"/>
<keyword evidence="2" id="KW-1003">Cell membrane</keyword>
<proteinExistence type="predicted"/>
<evidence type="ECO:0000256" key="3">
    <source>
        <dbReference type="ARBA" id="ARBA00022670"/>
    </source>
</evidence>
<evidence type="ECO:0000256" key="7">
    <source>
        <dbReference type="ARBA" id="ARBA00023136"/>
    </source>
</evidence>
<dbReference type="NCBIfam" id="TIGR04178">
    <property type="entry name" value="exo_archaeo"/>
    <property type="match status" value="1"/>
</dbReference>
<dbReference type="Pfam" id="PF09721">
    <property type="entry name" value="Exosortase_EpsH"/>
    <property type="match status" value="1"/>
</dbReference>
<evidence type="ECO:0000256" key="8">
    <source>
        <dbReference type="SAM" id="Phobius"/>
    </source>
</evidence>
<keyword evidence="7 8" id="KW-0472">Membrane</keyword>
<dbReference type="InterPro" id="IPR026392">
    <property type="entry name" value="Exo/Archaeosortase_dom"/>
</dbReference>
<evidence type="ECO:0000256" key="1">
    <source>
        <dbReference type="ARBA" id="ARBA00004651"/>
    </source>
</evidence>
<comment type="subcellular location">
    <subcellularLocation>
        <location evidence="1">Cell membrane</location>
        <topology evidence="1">Multi-pass membrane protein</topology>
    </subcellularLocation>
</comment>
<evidence type="ECO:0008006" key="10">
    <source>
        <dbReference type="Google" id="ProtNLM"/>
    </source>
</evidence>
<evidence type="ECO:0000256" key="6">
    <source>
        <dbReference type="ARBA" id="ARBA00022989"/>
    </source>
</evidence>
<feature type="transmembrane region" description="Helical" evidence="8">
    <location>
        <begin position="90"/>
        <end position="117"/>
    </location>
</feature>
<feature type="transmembrane region" description="Helical" evidence="8">
    <location>
        <begin position="129"/>
        <end position="149"/>
    </location>
</feature>
<keyword evidence="4 8" id="KW-0812">Transmembrane</keyword>
<dbReference type="GO" id="GO:0008233">
    <property type="term" value="F:peptidase activity"/>
    <property type="evidence" value="ECO:0007669"/>
    <property type="project" value="UniProtKB-KW"/>
</dbReference>
<evidence type="ECO:0000256" key="4">
    <source>
        <dbReference type="ARBA" id="ARBA00022692"/>
    </source>
</evidence>
<feature type="transmembrane region" description="Helical" evidence="8">
    <location>
        <begin position="6"/>
        <end position="24"/>
    </location>
</feature>
<dbReference type="EMBL" id="LAZR01004057">
    <property type="protein sequence ID" value="KKN12192.1"/>
    <property type="molecule type" value="Genomic_DNA"/>
</dbReference>
<accession>A0A0F9NJM8</accession>
<feature type="transmembrane region" description="Helical" evidence="8">
    <location>
        <begin position="31"/>
        <end position="51"/>
    </location>
</feature>